<dbReference type="Proteomes" id="UP001589605">
    <property type="component" value="Unassembled WGS sequence"/>
</dbReference>
<dbReference type="GO" id="GO:0030272">
    <property type="term" value="F:5-formyltetrahydrofolate cyclo-ligase activity"/>
    <property type="evidence" value="ECO:0007669"/>
    <property type="project" value="UniProtKB-EC"/>
</dbReference>
<organism evidence="2 3">
    <name type="scientific">Formosa undariae</name>
    <dbReference type="NCBI Taxonomy" id="1325436"/>
    <lineage>
        <taxon>Bacteria</taxon>
        <taxon>Pseudomonadati</taxon>
        <taxon>Bacteroidota</taxon>
        <taxon>Flavobacteriia</taxon>
        <taxon>Flavobacteriales</taxon>
        <taxon>Flavobacteriaceae</taxon>
        <taxon>Formosa</taxon>
    </lineage>
</organism>
<dbReference type="Gene3D" id="3.40.50.10420">
    <property type="entry name" value="NagB/RpiA/CoA transferase-like"/>
    <property type="match status" value="1"/>
</dbReference>
<dbReference type="InterPro" id="IPR002698">
    <property type="entry name" value="FTHF_cligase"/>
</dbReference>
<accession>A0ABV5EX88</accession>
<evidence type="ECO:0000313" key="3">
    <source>
        <dbReference type="Proteomes" id="UP001589605"/>
    </source>
</evidence>
<dbReference type="EC" id="6.3.3.2" evidence="1"/>
<comment type="cofactor">
    <cofactor evidence="1">
        <name>Mg(2+)</name>
        <dbReference type="ChEBI" id="CHEBI:18420"/>
    </cofactor>
</comment>
<reference evidence="2 3" key="1">
    <citation type="submission" date="2024-09" db="EMBL/GenBank/DDBJ databases">
        <authorList>
            <person name="Sun Q."/>
            <person name="Mori K."/>
        </authorList>
    </citation>
    <scope>NUCLEOTIDE SEQUENCE [LARGE SCALE GENOMIC DNA]</scope>
    <source>
        <strain evidence="2 3">CECT 8286</strain>
    </source>
</reference>
<dbReference type="NCBIfam" id="TIGR02727">
    <property type="entry name" value="MTHFS_bact"/>
    <property type="match status" value="1"/>
</dbReference>
<keyword evidence="1" id="KW-0460">Magnesium</keyword>
<dbReference type="PANTHER" id="PTHR23407:SF11">
    <property type="entry name" value="CHROMOSOME UNDETERMINED SCAFFOLD_24, WHOLE GENOME SHOTGUN SEQUENCE"/>
    <property type="match status" value="1"/>
</dbReference>
<dbReference type="RefSeq" id="WP_382380572.1">
    <property type="nucleotide sequence ID" value="NZ_JBHMEZ010000001.1"/>
</dbReference>
<evidence type="ECO:0000256" key="1">
    <source>
        <dbReference type="RuleBase" id="RU361279"/>
    </source>
</evidence>
<keyword evidence="1" id="KW-0547">Nucleotide-binding</keyword>
<dbReference type="Pfam" id="PF01812">
    <property type="entry name" value="5-FTHF_cyc-lig"/>
    <property type="match status" value="1"/>
</dbReference>
<dbReference type="InterPro" id="IPR037171">
    <property type="entry name" value="NagB/RpiA_transferase-like"/>
</dbReference>
<comment type="caution">
    <text evidence="2">The sequence shown here is derived from an EMBL/GenBank/DDBJ whole genome shotgun (WGS) entry which is preliminary data.</text>
</comment>
<keyword evidence="3" id="KW-1185">Reference proteome</keyword>
<comment type="similarity">
    <text evidence="1">Belongs to the 5-formyltetrahydrofolate cyclo-ligase family.</text>
</comment>
<keyword evidence="2" id="KW-0436">Ligase</keyword>
<name>A0ABV5EX88_9FLAO</name>
<evidence type="ECO:0000313" key="2">
    <source>
        <dbReference type="EMBL" id="MFB9051806.1"/>
    </source>
</evidence>
<proteinExistence type="inferred from homology"/>
<keyword evidence="1" id="KW-0067">ATP-binding</keyword>
<dbReference type="EMBL" id="JBHMEZ010000001">
    <property type="protein sequence ID" value="MFB9051806.1"/>
    <property type="molecule type" value="Genomic_DNA"/>
</dbReference>
<sequence length="187" mass="21483">MTKSELRKLYKTKRKTLTAEACDDLSLDISNQLLKLPIWDKSFYHIFLTIEEQKEINTEFILNILSGKDKNIIISRSDFSTGLMHHVLLTDATTIRKNSYNIPEPVDGIPIPNTSIEVVFIPLLAFDKKGNRIGYGKGFYDRFLNDCNPKTIKIGLSFFEAEDEISDIYDSDIPLDYCVTPKQVYTF</sequence>
<keyword evidence="1" id="KW-0479">Metal-binding</keyword>
<comment type="catalytic activity">
    <reaction evidence="1">
        <text>(6S)-5-formyl-5,6,7,8-tetrahydrofolate + ATP = (6R)-5,10-methenyltetrahydrofolate + ADP + phosphate</text>
        <dbReference type="Rhea" id="RHEA:10488"/>
        <dbReference type="ChEBI" id="CHEBI:30616"/>
        <dbReference type="ChEBI" id="CHEBI:43474"/>
        <dbReference type="ChEBI" id="CHEBI:57455"/>
        <dbReference type="ChEBI" id="CHEBI:57457"/>
        <dbReference type="ChEBI" id="CHEBI:456216"/>
        <dbReference type="EC" id="6.3.3.2"/>
    </reaction>
</comment>
<dbReference type="PIRSF" id="PIRSF006806">
    <property type="entry name" value="FTHF_cligase"/>
    <property type="match status" value="1"/>
</dbReference>
<protein>
    <recommendedName>
        <fullName evidence="1">5-formyltetrahydrofolate cyclo-ligase</fullName>
        <ecNumber evidence="1">6.3.3.2</ecNumber>
    </recommendedName>
</protein>
<dbReference type="PANTHER" id="PTHR23407">
    <property type="entry name" value="ATPASE INHIBITOR/5-FORMYLTETRAHYDROFOLATE CYCLO-LIGASE"/>
    <property type="match status" value="1"/>
</dbReference>
<gene>
    <name evidence="2" type="ORF">ACFFVB_01830</name>
</gene>
<dbReference type="SUPFAM" id="SSF100950">
    <property type="entry name" value="NagB/RpiA/CoA transferase-like"/>
    <property type="match status" value="1"/>
</dbReference>
<dbReference type="InterPro" id="IPR024185">
    <property type="entry name" value="FTHF_cligase-like_sf"/>
</dbReference>